<dbReference type="GO" id="GO:0016491">
    <property type="term" value="F:oxidoreductase activity"/>
    <property type="evidence" value="ECO:0007669"/>
    <property type="project" value="UniProtKB-KW"/>
</dbReference>
<dbReference type="OrthoDB" id="9787219at2"/>
<dbReference type="PANTHER" id="PTHR43333:SF1">
    <property type="entry name" value="D-ISOMER SPECIFIC 2-HYDROXYACID DEHYDROGENASE NAD-BINDING DOMAIN-CONTAINING PROTEIN"/>
    <property type="match status" value="1"/>
</dbReference>
<dbReference type="Proteomes" id="UP000472320">
    <property type="component" value="Unassembled WGS sequence"/>
</dbReference>
<evidence type="ECO:0000259" key="3">
    <source>
        <dbReference type="Pfam" id="PF02826"/>
    </source>
</evidence>
<evidence type="ECO:0000256" key="1">
    <source>
        <dbReference type="ARBA" id="ARBA00023002"/>
    </source>
</evidence>
<dbReference type="CDD" id="cd12164">
    <property type="entry name" value="GDH_like_2"/>
    <property type="match status" value="1"/>
</dbReference>
<sequence>MRILLYRADGNTAPWIKDFADFMPEAEVVVWREGIDLPECDYAVLWTPPQAMLADLARVKAIFLTGAGADAIMKYAHAIPPHIPIVRLNDAGMGMQMAEYVTHALLRYFRRMDEYEAQARSGAWLQLEARDKSAFSVGVMGVGALGMRVIEALRPFEFPLRAWSRTPKSLEGVECFDGDEGLAGFLGSSRVVVCMLPLTEETTNILNRTTMQQLPPGAYIINVGRGAHIAEPDLLPLIKSGHIAGATLDVFRNEPLPAQHPFWQEPRITITPHISALTLRRESVEQMVGKMRQHARGEEVADVINRTKGY</sequence>
<name>A0A6L6QLE4_9BURK</name>
<dbReference type="SUPFAM" id="SSF51735">
    <property type="entry name" value="NAD(P)-binding Rossmann-fold domains"/>
    <property type="match status" value="1"/>
</dbReference>
<dbReference type="AlphaFoldDB" id="A0A6L6QLE4"/>
<protein>
    <submittedName>
        <fullName evidence="4">Glyoxylate/hydroxypyruvate reductase A</fullName>
    </submittedName>
</protein>
<organism evidence="4 5">
    <name type="scientific">Massilia eburnea</name>
    <dbReference type="NCBI Taxonomy" id="1776165"/>
    <lineage>
        <taxon>Bacteria</taxon>
        <taxon>Pseudomonadati</taxon>
        <taxon>Pseudomonadota</taxon>
        <taxon>Betaproteobacteria</taxon>
        <taxon>Burkholderiales</taxon>
        <taxon>Oxalobacteraceae</taxon>
        <taxon>Telluria group</taxon>
        <taxon>Massilia</taxon>
    </lineage>
</organism>
<dbReference type="Pfam" id="PF02826">
    <property type="entry name" value="2-Hacid_dh_C"/>
    <property type="match status" value="1"/>
</dbReference>
<keyword evidence="2" id="KW-0520">NAD</keyword>
<dbReference type="InterPro" id="IPR006140">
    <property type="entry name" value="D-isomer_DH_NAD-bd"/>
</dbReference>
<comment type="caution">
    <text evidence="4">The sequence shown here is derived from an EMBL/GenBank/DDBJ whole genome shotgun (WGS) entry which is preliminary data.</text>
</comment>
<evidence type="ECO:0000256" key="2">
    <source>
        <dbReference type="ARBA" id="ARBA00023027"/>
    </source>
</evidence>
<keyword evidence="4" id="KW-0670">Pyruvate</keyword>
<dbReference type="PANTHER" id="PTHR43333">
    <property type="entry name" value="2-HACID_DH_C DOMAIN-CONTAINING PROTEIN"/>
    <property type="match status" value="1"/>
</dbReference>
<proteinExistence type="predicted"/>
<reference evidence="4 5" key="1">
    <citation type="submission" date="2019-11" db="EMBL/GenBank/DDBJ databases">
        <title>Type strains purchased from KCTC, JCM and DSMZ.</title>
        <authorList>
            <person name="Lu H."/>
        </authorList>
    </citation>
    <scope>NUCLEOTIDE SEQUENCE [LARGE SCALE GENOMIC DNA]</scope>
    <source>
        <strain evidence="4 5">JCM 31587</strain>
    </source>
</reference>
<accession>A0A6L6QLE4</accession>
<gene>
    <name evidence="4" type="ORF">GM658_20310</name>
</gene>
<dbReference type="RefSeq" id="WP_155455882.1">
    <property type="nucleotide sequence ID" value="NZ_WNKX01000017.1"/>
</dbReference>
<dbReference type="InterPro" id="IPR036291">
    <property type="entry name" value="NAD(P)-bd_dom_sf"/>
</dbReference>
<dbReference type="Gene3D" id="3.40.50.720">
    <property type="entry name" value="NAD(P)-binding Rossmann-like Domain"/>
    <property type="match status" value="2"/>
</dbReference>
<dbReference type="GO" id="GO:0051287">
    <property type="term" value="F:NAD binding"/>
    <property type="evidence" value="ECO:0007669"/>
    <property type="project" value="InterPro"/>
</dbReference>
<evidence type="ECO:0000313" key="4">
    <source>
        <dbReference type="EMBL" id="MTW12955.1"/>
    </source>
</evidence>
<feature type="domain" description="D-isomer specific 2-hydroxyacid dehydrogenase NAD-binding" evidence="3">
    <location>
        <begin position="104"/>
        <end position="275"/>
    </location>
</feature>
<keyword evidence="1" id="KW-0560">Oxidoreductase</keyword>
<keyword evidence="5" id="KW-1185">Reference proteome</keyword>
<dbReference type="EMBL" id="WNKX01000017">
    <property type="protein sequence ID" value="MTW12955.1"/>
    <property type="molecule type" value="Genomic_DNA"/>
</dbReference>
<evidence type="ECO:0000313" key="5">
    <source>
        <dbReference type="Proteomes" id="UP000472320"/>
    </source>
</evidence>